<evidence type="ECO:0008006" key="4">
    <source>
        <dbReference type="Google" id="ProtNLM"/>
    </source>
</evidence>
<reference evidence="3" key="1">
    <citation type="submission" date="2017-01" db="EMBL/GenBank/DDBJ databases">
        <title>Comparative genomics of anhydrobiosis in the tardigrade Hypsibius dujardini.</title>
        <authorList>
            <person name="Yoshida Y."/>
            <person name="Koutsovoulos G."/>
            <person name="Laetsch D."/>
            <person name="Stevens L."/>
            <person name="Kumar S."/>
            <person name="Horikawa D."/>
            <person name="Ishino K."/>
            <person name="Komine S."/>
            <person name="Tomita M."/>
            <person name="Blaxter M."/>
            <person name="Arakawa K."/>
        </authorList>
    </citation>
    <scope>NUCLEOTIDE SEQUENCE [LARGE SCALE GENOMIC DNA]</scope>
    <source>
        <strain evidence="3">Z151</strain>
    </source>
</reference>
<gene>
    <name evidence="2" type="ORF">BV898_00369</name>
</gene>
<keyword evidence="3" id="KW-1185">Reference proteome</keyword>
<dbReference type="EMBL" id="MTYJ01000001">
    <property type="protein sequence ID" value="OQV26251.1"/>
    <property type="molecule type" value="Genomic_DNA"/>
</dbReference>
<proteinExistence type="predicted"/>
<accession>A0A1W0XFX1</accession>
<feature type="chain" id="PRO_5013139586" description="Invertebrate defensins family profile domain-containing protein" evidence="1">
    <location>
        <begin position="22"/>
        <end position="90"/>
    </location>
</feature>
<comment type="caution">
    <text evidence="2">The sequence shown here is derived from an EMBL/GenBank/DDBJ whole genome shotgun (WGS) entry which is preliminary data.</text>
</comment>
<sequence length="90" mass="9685">MSKLLILAAVVAAVVLFSSQAVEEVAAESRGINICGCPLFPTICHARCIREVTGNWTEGRCQRTGLFGIAYCQCRNNQTLLTGVPLVECV</sequence>
<dbReference type="AlphaFoldDB" id="A0A1W0XFX1"/>
<dbReference type="Proteomes" id="UP000192578">
    <property type="component" value="Unassembled WGS sequence"/>
</dbReference>
<keyword evidence="1" id="KW-0732">Signal</keyword>
<name>A0A1W0XFX1_HYPEX</name>
<evidence type="ECO:0000256" key="1">
    <source>
        <dbReference type="SAM" id="SignalP"/>
    </source>
</evidence>
<protein>
    <recommendedName>
        <fullName evidence="4">Invertebrate defensins family profile domain-containing protein</fullName>
    </recommendedName>
</protein>
<organism evidence="2 3">
    <name type="scientific">Hypsibius exemplaris</name>
    <name type="common">Freshwater tardigrade</name>
    <dbReference type="NCBI Taxonomy" id="2072580"/>
    <lineage>
        <taxon>Eukaryota</taxon>
        <taxon>Metazoa</taxon>
        <taxon>Ecdysozoa</taxon>
        <taxon>Tardigrada</taxon>
        <taxon>Eutardigrada</taxon>
        <taxon>Parachela</taxon>
        <taxon>Hypsibioidea</taxon>
        <taxon>Hypsibiidae</taxon>
        <taxon>Hypsibius</taxon>
    </lineage>
</organism>
<evidence type="ECO:0000313" key="2">
    <source>
        <dbReference type="EMBL" id="OQV26251.1"/>
    </source>
</evidence>
<feature type="signal peptide" evidence="1">
    <location>
        <begin position="1"/>
        <end position="21"/>
    </location>
</feature>
<evidence type="ECO:0000313" key="3">
    <source>
        <dbReference type="Proteomes" id="UP000192578"/>
    </source>
</evidence>